<dbReference type="EMBL" id="CAJOBI010155153">
    <property type="protein sequence ID" value="CAF4828240.1"/>
    <property type="molecule type" value="Genomic_DNA"/>
</dbReference>
<dbReference type="AlphaFoldDB" id="A0A8S3BQZ0"/>
<reference evidence="1" key="1">
    <citation type="submission" date="2021-02" db="EMBL/GenBank/DDBJ databases">
        <authorList>
            <person name="Nowell W R."/>
        </authorList>
    </citation>
    <scope>NUCLEOTIDE SEQUENCE</scope>
</reference>
<accession>A0A8S3BQZ0</accession>
<dbReference type="Proteomes" id="UP000676336">
    <property type="component" value="Unassembled WGS sequence"/>
</dbReference>
<name>A0A8S3BQZ0_9BILA</name>
<sequence>GNRLLIFAQPDQVFIWDVTVPLGQFLFVTSICDPLVSELNSMFPNE</sequence>
<evidence type="ECO:0000313" key="2">
    <source>
        <dbReference type="Proteomes" id="UP000676336"/>
    </source>
</evidence>
<proteinExistence type="predicted"/>
<feature type="non-terminal residue" evidence="1">
    <location>
        <position position="1"/>
    </location>
</feature>
<gene>
    <name evidence="1" type="ORF">SMN809_LOCUS48352</name>
</gene>
<comment type="caution">
    <text evidence="1">The sequence shown here is derived from an EMBL/GenBank/DDBJ whole genome shotgun (WGS) entry which is preliminary data.</text>
</comment>
<evidence type="ECO:0000313" key="1">
    <source>
        <dbReference type="EMBL" id="CAF4828240.1"/>
    </source>
</evidence>
<protein>
    <submittedName>
        <fullName evidence="1">Uncharacterized protein</fullName>
    </submittedName>
</protein>
<organism evidence="1 2">
    <name type="scientific">Rotaria magnacalcarata</name>
    <dbReference type="NCBI Taxonomy" id="392030"/>
    <lineage>
        <taxon>Eukaryota</taxon>
        <taxon>Metazoa</taxon>
        <taxon>Spiralia</taxon>
        <taxon>Gnathifera</taxon>
        <taxon>Rotifera</taxon>
        <taxon>Eurotatoria</taxon>
        <taxon>Bdelloidea</taxon>
        <taxon>Philodinida</taxon>
        <taxon>Philodinidae</taxon>
        <taxon>Rotaria</taxon>
    </lineage>
</organism>